<dbReference type="WBParaSite" id="ES5_v2.g23862.t1">
    <property type="protein sequence ID" value="ES5_v2.g23862.t1"/>
    <property type="gene ID" value="ES5_v2.g23862"/>
</dbReference>
<protein>
    <submittedName>
        <fullName evidence="2">Uncharacterized protein</fullName>
    </submittedName>
</protein>
<reference evidence="2" key="1">
    <citation type="submission" date="2022-11" db="UniProtKB">
        <authorList>
            <consortium name="WormBaseParasite"/>
        </authorList>
    </citation>
    <scope>IDENTIFICATION</scope>
</reference>
<name>A0AC34G2L3_9BILA</name>
<dbReference type="Proteomes" id="UP000887579">
    <property type="component" value="Unplaced"/>
</dbReference>
<accession>A0AC34G2L3</accession>
<evidence type="ECO:0000313" key="1">
    <source>
        <dbReference type="Proteomes" id="UP000887579"/>
    </source>
</evidence>
<evidence type="ECO:0000313" key="2">
    <source>
        <dbReference type="WBParaSite" id="ES5_v2.g23862.t1"/>
    </source>
</evidence>
<sequence>MQQASEPPPTCSRLDGTESHPIPAPSLDQTQDDPTVVQQASEPPSTPSFDHIQQNPTNLFEATTQETSSNLHQQKDEAKIEPIQIHSFGQTPSGAVDSRSQNEAENVQIHSFEAKQISSFMDQPPQHSVQQQRYQELPAPTN</sequence>
<proteinExistence type="predicted"/>
<organism evidence="1 2">
    <name type="scientific">Panagrolaimus sp. ES5</name>
    <dbReference type="NCBI Taxonomy" id="591445"/>
    <lineage>
        <taxon>Eukaryota</taxon>
        <taxon>Metazoa</taxon>
        <taxon>Ecdysozoa</taxon>
        <taxon>Nematoda</taxon>
        <taxon>Chromadorea</taxon>
        <taxon>Rhabditida</taxon>
        <taxon>Tylenchina</taxon>
        <taxon>Panagrolaimomorpha</taxon>
        <taxon>Panagrolaimoidea</taxon>
        <taxon>Panagrolaimidae</taxon>
        <taxon>Panagrolaimus</taxon>
    </lineage>
</organism>